<feature type="binding site" evidence="9 12">
    <location>
        <position position="186"/>
    </location>
    <ligand>
        <name>substrate</name>
    </ligand>
</feature>
<dbReference type="Pfam" id="PF01676">
    <property type="entry name" value="Metalloenzyme"/>
    <property type="match status" value="1"/>
</dbReference>
<dbReference type="EC" id="5.4.2.12" evidence="9 10"/>
<feature type="binding site" evidence="9 12">
    <location>
        <begin position="154"/>
        <end position="155"/>
    </location>
    <ligand>
        <name>substrate</name>
    </ligand>
</feature>
<feature type="binding site" evidence="9 12">
    <location>
        <position position="122"/>
    </location>
    <ligand>
        <name>substrate</name>
    </ligand>
</feature>
<dbReference type="InterPro" id="IPR011258">
    <property type="entry name" value="BPG-indep_PGM_N"/>
</dbReference>
<evidence type="ECO:0000256" key="13">
    <source>
        <dbReference type="PIRSR" id="PIRSR001492-3"/>
    </source>
</evidence>
<evidence type="ECO:0000256" key="10">
    <source>
        <dbReference type="NCBIfam" id="TIGR01307"/>
    </source>
</evidence>
<evidence type="ECO:0000256" key="2">
    <source>
        <dbReference type="ARBA" id="ARBA00002315"/>
    </source>
</evidence>
<dbReference type="PIRSF" id="PIRSF001492">
    <property type="entry name" value="IPGAM"/>
    <property type="match status" value="1"/>
</dbReference>
<reference evidence="16 17" key="1">
    <citation type="submission" date="2016-11" db="EMBL/GenBank/DDBJ databases">
        <title>Study of marine rhodopsin-containing bacteria.</title>
        <authorList>
            <person name="Yoshizawa S."/>
            <person name="Kumagai Y."/>
            <person name="Kogure K."/>
        </authorList>
    </citation>
    <scope>NUCLEOTIDE SEQUENCE [LARGE SCALE GENOMIC DNA]</scope>
    <source>
        <strain evidence="16 17">SG-29</strain>
    </source>
</reference>
<dbReference type="SUPFAM" id="SSF53649">
    <property type="entry name" value="Alkaline phosphatase-like"/>
    <property type="match status" value="1"/>
</dbReference>
<feature type="domain" description="Metalloenzyme" evidence="14">
    <location>
        <begin position="4"/>
        <end position="491"/>
    </location>
</feature>
<dbReference type="HAMAP" id="MF_01038">
    <property type="entry name" value="GpmI"/>
    <property type="match status" value="1"/>
</dbReference>
<dbReference type="AlphaFoldDB" id="A0A259U0U7"/>
<feature type="binding site" evidence="9 13">
    <location>
        <position position="437"/>
    </location>
    <ligand>
        <name>Mn(2+)</name>
        <dbReference type="ChEBI" id="CHEBI:29035"/>
        <label>2</label>
    </ligand>
</feature>
<dbReference type="Pfam" id="PF06415">
    <property type="entry name" value="iPGM_N"/>
    <property type="match status" value="1"/>
</dbReference>
<keyword evidence="5 9" id="KW-0479">Metal-binding</keyword>
<feature type="domain" description="BPG-independent PGAM N-terminal" evidence="15">
    <location>
        <begin position="81"/>
        <end position="292"/>
    </location>
</feature>
<feature type="binding site" evidence="9 13">
    <location>
        <position position="61"/>
    </location>
    <ligand>
        <name>Mn(2+)</name>
        <dbReference type="ChEBI" id="CHEBI:29035"/>
        <label>2</label>
    </ligand>
</feature>
<dbReference type="GO" id="GO:0006007">
    <property type="term" value="P:glucose catabolic process"/>
    <property type="evidence" value="ECO:0007669"/>
    <property type="project" value="InterPro"/>
</dbReference>
<dbReference type="InterPro" id="IPR006124">
    <property type="entry name" value="Metalloenzyme"/>
</dbReference>
<gene>
    <name evidence="9" type="primary">gpmI</name>
    <name evidence="16" type="ORF">BSZ36_11885</name>
</gene>
<dbReference type="GO" id="GO:0006096">
    <property type="term" value="P:glycolytic process"/>
    <property type="evidence" value="ECO:0007669"/>
    <property type="project" value="UniProtKB-UniRule"/>
</dbReference>
<comment type="subunit">
    <text evidence="9">Monomer.</text>
</comment>
<evidence type="ECO:0000313" key="16">
    <source>
        <dbReference type="EMBL" id="OZC03622.1"/>
    </source>
</evidence>
<dbReference type="InParanoid" id="A0A259U0U7"/>
<evidence type="ECO:0000256" key="4">
    <source>
        <dbReference type="ARBA" id="ARBA00008819"/>
    </source>
</evidence>
<feature type="binding site" evidence="9 13">
    <location>
        <position position="438"/>
    </location>
    <ligand>
        <name>Mn(2+)</name>
        <dbReference type="ChEBI" id="CHEBI:29035"/>
        <label>2</label>
    </ligand>
</feature>
<keyword evidence="7 9" id="KW-0464">Manganese</keyword>
<keyword evidence="17" id="KW-1185">Reference proteome</keyword>
<evidence type="ECO:0000313" key="17">
    <source>
        <dbReference type="Proteomes" id="UP000216446"/>
    </source>
</evidence>
<dbReference type="GO" id="GO:0004619">
    <property type="term" value="F:phosphoglycerate mutase activity"/>
    <property type="evidence" value="ECO:0007669"/>
    <property type="project" value="UniProtKB-UniRule"/>
</dbReference>
<proteinExistence type="inferred from homology"/>
<dbReference type="CDD" id="cd16010">
    <property type="entry name" value="iPGM"/>
    <property type="match status" value="1"/>
</dbReference>
<dbReference type="GO" id="GO:0005829">
    <property type="term" value="C:cytosol"/>
    <property type="evidence" value="ECO:0007669"/>
    <property type="project" value="TreeGrafter"/>
</dbReference>
<evidence type="ECO:0000259" key="14">
    <source>
        <dbReference type="Pfam" id="PF01676"/>
    </source>
</evidence>
<accession>A0A259U0U7</accession>
<feature type="binding site" evidence="9 13">
    <location>
        <position position="396"/>
    </location>
    <ligand>
        <name>Mn(2+)</name>
        <dbReference type="ChEBI" id="CHEBI:29035"/>
        <label>1</label>
    </ligand>
</feature>
<dbReference type="FunFam" id="3.40.1450.10:FF:000002">
    <property type="entry name" value="2,3-bisphosphoglycerate-independent phosphoglycerate mutase"/>
    <property type="match status" value="1"/>
</dbReference>
<keyword evidence="8 9" id="KW-0413">Isomerase</keyword>
<dbReference type="EMBL" id="MQWB01000001">
    <property type="protein sequence ID" value="OZC03622.1"/>
    <property type="molecule type" value="Genomic_DNA"/>
</dbReference>
<feature type="active site" description="Phosphoserine intermediate" evidence="9 11">
    <location>
        <position position="61"/>
    </location>
</feature>
<feature type="binding site" evidence="9 12">
    <location>
        <position position="192"/>
    </location>
    <ligand>
        <name>substrate</name>
    </ligand>
</feature>
<feature type="binding site" evidence="9 13">
    <location>
        <position position="11"/>
    </location>
    <ligand>
        <name>Mn(2+)</name>
        <dbReference type="ChEBI" id="CHEBI:29035"/>
        <label>2</label>
    </ligand>
</feature>
<evidence type="ECO:0000256" key="8">
    <source>
        <dbReference type="ARBA" id="ARBA00023235"/>
    </source>
</evidence>
<comment type="similarity">
    <text evidence="4 9">Belongs to the BPG-independent phosphoglycerate mutase family.</text>
</comment>
<protein>
    <recommendedName>
        <fullName evidence="9 10">2,3-bisphosphoglycerate-independent phosphoglycerate mutase</fullName>
        <shortName evidence="9">BPG-independent PGAM</shortName>
        <shortName evidence="9">Phosphoglyceromutase</shortName>
        <shortName evidence="9">iPGM</shortName>
        <ecNumber evidence="9 10">5.4.2.12</ecNumber>
    </recommendedName>
</protein>
<comment type="pathway">
    <text evidence="3 9">Carbohydrate degradation; glycolysis; pyruvate from D-glyceraldehyde 3-phosphate: step 3/5.</text>
</comment>
<dbReference type="PANTHER" id="PTHR31637:SF0">
    <property type="entry name" value="2,3-BISPHOSPHOGLYCERATE-INDEPENDENT PHOSPHOGLYCERATE MUTASE"/>
    <property type="match status" value="1"/>
</dbReference>
<evidence type="ECO:0000259" key="15">
    <source>
        <dbReference type="Pfam" id="PF06415"/>
    </source>
</evidence>
<dbReference type="PANTHER" id="PTHR31637">
    <property type="entry name" value="2,3-BISPHOSPHOGLYCERATE-INDEPENDENT PHOSPHOGLYCERATE MUTASE"/>
    <property type="match status" value="1"/>
</dbReference>
<dbReference type="UniPathway" id="UPA00109">
    <property type="reaction ID" value="UER00186"/>
</dbReference>
<evidence type="ECO:0000256" key="9">
    <source>
        <dbReference type="HAMAP-Rule" id="MF_01038"/>
    </source>
</evidence>
<dbReference type="Proteomes" id="UP000216446">
    <property type="component" value="Unassembled WGS sequence"/>
</dbReference>
<dbReference type="Gene3D" id="3.40.1450.10">
    <property type="entry name" value="BPG-independent phosphoglycerate mutase, domain B"/>
    <property type="match status" value="1"/>
</dbReference>
<dbReference type="FunCoup" id="A0A259U0U7">
    <property type="interactions" value="390"/>
</dbReference>
<evidence type="ECO:0000256" key="12">
    <source>
        <dbReference type="PIRSR" id="PIRSR001492-2"/>
    </source>
</evidence>
<evidence type="ECO:0000256" key="6">
    <source>
        <dbReference type="ARBA" id="ARBA00023152"/>
    </source>
</evidence>
<comment type="cofactor">
    <cofactor evidence="9">
        <name>Mn(2+)</name>
        <dbReference type="ChEBI" id="CHEBI:29035"/>
    </cofactor>
    <text evidence="9">Binds 2 manganese ions per subunit.</text>
</comment>
<name>A0A259U0U7_9BACT</name>
<feature type="binding site" evidence="9 12">
    <location>
        <position position="329"/>
    </location>
    <ligand>
        <name>substrate</name>
    </ligand>
</feature>
<dbReference type="InterPro" id="IPR005995">
    <property type="entry name" value="Pgm_bpd_ind"/>
</dbReference>
<dbReference type="RefSeq" id="WP_094549190.1">
    <property type="nucleotide sequence ID" value="NZ_MQWB01000001.1"/>
</dbReference>
<evidence type="ECO:0000256" key="11">
    <source>
        <dbReference type="PIRSR" id="PIRSR001492-1"/>
    </source>
</evidence>
<evidence type="ECO:0000256" key="7">
    <source>
        <dbReference type="ARBA" id="ARBA00023211"/>
    </source>
</evidence>
<dbReference type="OrthoDB" id="9800863at2"/>
<comment type="catalytic activity">
    <reaction evidence="1 9">
        <text>(2R)-2-phosphoglycerate = (2R)-3-phosphoglycerate</text>
        <dbReference type="Rhea" id="RHEA:15901"/>
        <dbReference type="ChEBI" id="CHEBI:58272"/>
        <dbReference type="ChEBI" id="CHEBI:58289"/>
        <dbReference type="EC" id="5.4.2.12"/>
    </reaction>
</comment>
<evidence type="ECO:0000256" key="3">
    <source>
        <dbReference type="ARBA" id="ARBA00004798"/>
    </source>
</evidence>
<dbReference type="Gene3D" id="3.40.720.10">
    <property type="entry name" value="Alkaline Phosphatase, subunit A"/>
    <property type="match status" value="1"/>
</dbReference>
<dbReference type="InterPro" id="IPR036646">
    <property type="entry name" value="PGAM_B_sf"/>
</dbReference>
<dbReference type="NCBIfam" id="TIGR01307">
    <property type="entry name" value="pgm_bpd_ind"/>
    <property type="match status" value="1"/>
</dbReference>
<evidence type="ECO:0000256" key="5">
    <source>
        <dbReference type="ARBA" id="ARBA00022723"/>
    </source>
</evidence>
<organism evidence="16 17">
    <name type="scientific">Rubricoccus marinus</name>
    <dbReference type="NCBI Taxonomy" id="716817"/>
    <lineage>
        <taxon>Bacteria</taxon>
        <taxon>Pseudomonadati</taxon>
        <taxon>Rhodothermota</taxon>
        <taxon>Rhodothermia</taxon>
        <taxon>Rhodothermales</taxon>
        <taxon>Rubricoccaceae</taxon>
        <taxon>Rubricoccus</taxon>
    </lineage>
</organism>
<dbReference type="SUPFAM" id="SSF64158">
    <property type="entry name" value="2,3-Bisphosphoglycerate-independent phosphoglycerate mutase, substrate-binding domain"/>
    <property type="match status" value="1"/>
</dbReference>
<feature type="binding site" evidence="9 12">
    <location>
        <begin position="257"/>
        <end position="260"/>
    </location>
    <ligand>
        <name>substrate</name>
    </ligand>
</feature>
<feature type="binding site" evidence="9 13">
    <location>
        <position position="455"/>
    </location>
    <ligand>
        <name>Mn(2+)</name>
        <dbReference type="ChEBI" id="CHEBI:29035"/>
        <label>1</label>
    </ligand>
</feature>
<comment type="function">
    <text evidence="2 9">Catalyzes the interconversion of 2-phosphoglycerate and 3-phosphoglycerate.</text>
</comment>
<sequence>MSQKHLLLILDGYGIAEDPSVSAIDAADTPFLDRLFAEHPHATLQASGRAVGLPTGLMGNSEVGHTNLGAGRIVDQEITRIDKSIEDGSFFENPVLTGAARAAKASGGRLHLFGLVSDGGVHSSLEHLLALIELARREGLSGDDLVLHAFTDGRDTAPEGGTGYLQTVQDAMQAAGVGVIGTVVGRYWAMDRDERWERTEKAYRAIVDGVGAASGDPIAALAAQYADGVTDEFAEPVVTLGAPRVAAGDAVLFFNFRADRARQLTRAFIETPFGGFERTPPEVHYATFAPYHKSFDVPVAFPKADLTDTLGDVIARAGKTQLRAAETEKYPHVTFFFNGGREVQFEGETRIMEPSPKVATYDLQPEMSAPALASRVAESIRTDAPDLVVLNFANPDMVGHTGVFEAAVRAVEAASRGAEVVITAALERGYSVEVIADHGNADKMRNPDGTPHTAHTTVPVPHLVIAPGVASVRDGVLGDIAPTILKIMGLRAPEAMTGTPLV</sequence>
<evidence type="ECO:0000256" key="1">
    <source>
        <dbReference type="ARBA" id="ARBA00000370"/>
    </source>
</evidence>
<dbReference type="GO" id="GO:0030145">
    <property type="term" value="F:manganese ion binding"/>
    <property type="evidence" value="ECO:0007669"/>
    <property type="project" value="UniProtKB-UniRule"/>
</dbReference>
<comment type="caution">
    <text evidence="16">The sequence shown here is derived from an EMBL/GenBank/DDBJ whole genome shotgun (WGS) entry which is preliminary data.</text>
</comment>
<dbReference type="InterPro" id="IPR017850">
    <property type="entry name" value="Alkaline_phosphatase_core_sf"/>
</dbReference>
<feature type="binding site" evidence="9 13">
    <location>
        <position position="400"/>
    </location>
    <ligand>
        <name>Mn(2+)</name>
        <dbReference type="ChEBI" id="CHEBI:29035"/>
        <label>1</label>
    </ligand>
</feature>
<keyword evidence="6 9" id="KW-0324">Glycolysis</keyword>